<dbReference type="OrthoDB" id="10267235at2759"/>
<reference evidence="4" key="1">
    <citation type="journal article" date="2021" name="bioRxiv">
        <title>Whole Genome Assembly and Annotation of Northern Wild Rice, Zizania palustris L., Supports a Whole Genome Duplication in the Zizania Genus.</title>
        <authorList>
            <person name="Haas M."/>
            <person name="Kono T."/>
            <person name="Macchietto M."/>
            <person name="Millas R."/>
            <person name="McGilp L."/>
            <person name="Shao M."/>
            <person name="Duquette J."/>
            <person name="Hirsch C.N."/>
            <person name="Kimball J."/>
        </authorList>
    </citation>
    <scope>NUCLEOTIDE SEQUENCE</scope>
    <source>
        <tissue evidence="4">Fresh leaf tissue</tissue>
    </source>
</reference>
<dbReference type="AlphaFoldDB" id="A0A8J5RRC0"/>
<dbReference type="Pfam" id="PF01633">
    <property type="entry name" value="Choline_kinase"/>
    <property type="match status" value="1"/>
</dbReference>
<sequence>MGSEGRNWSGTVVSGGGSAEEKPAMTVVAPAPEDVPVSVASVDIALPPGYDAPHHRNLQGFGERVVISGQLALLDRSVLKVSVDDGTGNKLAVTVRLYGPNTDLAIPYLSAAGFGAQLLGTFENGMVQSFIYARTLTPSDMKEPRIAAEIAKELHRFHQVDIPGSKEPQLWDDISKFLKKGSIQIFDETFQFVTQLSAFMSSTFILIYCQILLTASVLEFEDNEKQKRYETISFREIRDEVKELKDLLDLLHAPVVFAHNDLLSGNLMLNDLEEKLYFIDFEYGSYSYRGYDIANHFNEYAGYDCDYNL</sequence>
<keyword evidence="5" id="KW-1185">Reference proteome</keyword>
<gene>
    <name evidence="4" type="ORF">GUJ93_ZPchr0009g520</name>
</gene>
<comment type="caution">
    <text evidence="4">The sequence shown here is derived from an EMBL/GenBank/DDBJ whole genome shotgun (WGS) entry which is preliminary data.</text>
</comment>
<comment type="pathway">
    <text evidence="1">Phospholipid metabolism; phosphatidylethanolamine biosynthesis; phosphatidylethanolamine from ethanolamine: step 1/3.</text>
</comment>
<dbReference type="PANTHER" id="PTHR22603">
    <property type="entry name" value="CHOLINE/ETHANOALAMINE KINASE"/>
    <property type="match status" value="1"/>
</dbReference>
<proteinExistence type="predicted"/>
<dbReference type="EMBL" id="JAAALK010000289">
    <property type="protein sequence ID" value="KAG8050108.1"/>
    <property type="molecule type" value="Genomic_DNA"/>
</dbReference>
<dbReference type="GO" id="GO:0004305">
    <property type="term" value="F:ethanolamine kinase activity"/>
    <property type="evidence" value="ECO:0007669"/>
    <property type="project" value="UniProtKB-EC"/>
</dbReference>
<dbReference type="GO" id="GO:0006646">
    <property type="term" value="P:phosphatidylethanolamine biosynthetic process"/>
    <property type="evidence" value="ECO:0007669"/>
    <property type="project" value="TreeGrafter"/>
</dbReference>
<reference evidence="4" key="2">
    <citation type="submission" date="2021-02" db="EMBL/GenBank/DDBJ databases">
        <authorList>
            <person name="Kimball J.A."/>
            <person name="Haas M.W."/>
            <person name="Macchietto M."/>
            <person name="Kono T."/>
            <person name="Duquette J."/>
            <person name="Shao M."/>
        </authorList>
    </citation>
    <scope>NUCLEOTIDE SEQUENCE</scope>
    <source>
        <tissue evidence="4">Fresh leaf tissue</tissue>
    </source>
</reference>
<evidence type="ECO:0000256" key="1">
    <source>
        <dbReference type="ARBA" id="ARBA00037883"/>
    </source>
</evidence>
<evidence type="ECO:0000256" key="3">
    <source>
        <dbReference type="SAM" id="MobiDB-lite"/>
    </source>
</evidence>
<dbReference type="EC" id="2.7.1.82" evidence="2"/>
<evidence type="ECO:0000256" key="2">
    <source>
        <dbReference type="ARBA" id="ARBA00038874"/>
    </source>
</evidence>
<dbReference type="Proteomes" id="UP000729402">
    <property type="component" value="Unassembled WGS sequence"/>
</dbReference>
<name>A0A8J5RRC0_ZIZPA</name>
<dbReference type="GO" id="GO:0005737">
    <property type="term" value="C:cytoplasm"/>
    <property type="evidence" value="ECO:0007669"/>
    <property type="project" value="TreeGrafter"/>
</dbReference>
<accession>A0A8J5RRC0</accession>
<feature type="region of interest" description="Disordered" evidence="3">
    <location>
        <begin position="1"/>
        <end position="21"/>
    </location>
</feature>
<evidence type="ECO:0000313" key="5">
    <source>
        <dbReference type="Proteomes" id="UP000729402"/>
    </source>
</evidence>
<evidence type="ECO:0000313" key="4">
    <source>
        <dbReference type="EMBL" id="KAG8050108.1"/>
    </source>
</evidence>
<dbReference type="PANTHER" id="PTHR22603:SF66">
    <property type="entry name" value="ETHANOLAMINE KINASE"/>
    <property type="match status" value="1"/>
</dbReference>
<protein>
    <recommendedName>
        <fullName evidence="2">ethanolamine kinase</fullName>
        <ecNumber evidence="2">2.7.1.82</ecNumber>
    </recommendedName>
</protein>
<feature type="compositionally biased region" description="Polar residues" evidence="3">
    <location>
        <begin position="1"/>
        <end position="12"/>
    </location>
</feature>
<organism evidence="4 5">
    <name type="scientific">Zizania palustris</name>
    <name type="common">Northern wild rice</name>
    <dbReference type="NCBI Taxonomy" id="103762"/>
    <lineage>
        <taxon>Eukaryota</taxon>
        <taxon>Viridiplantae</taxon>
        <taxon>Streptophyta</taxon>
        <taxon>Embryophyta</taxon>
        <taxon>Tracheophyta</taxon>
        <taxon>Spermatophyta</taxon>
        <taxon>Magnoliopsida</taxon>
        <taxon>Liliopsida</taxon>
        <taxon>Poales</taxon>
        <taxon>Poaceae</taxon>
        <taxon>BOP clade</taxon>
        <taxon>Oryzoideae</taxon>
        <taxon>Oryzeae</taxon>
        <taxon>Zizaniinae</taxon>
        <taxon>Zizania</taxon>
    </lineage>
</organism>